<evidence type="ECO:0000256" key="7">
    <source>
        <dbReference type="ARBA" id="ARBA00023136"/>
    </source>
</evidence>
<evidence type="ECO:0000256" key="5">
    <source>
        <dbReference type="ARBA" id="ARBA00022692"/>
    </source>
</evidence>
<dbReference type="Proteomes" id="UP000698242">
    <property type="component" value="Unassembled WGS sequence"/>
</dbReference>
<comment type="similarity">
    <text evidence="9">Belongs to the FtsQ/DivIB family. FtsQ subfamily.</text>
</comment>
<comment type="subcellular location">
    <subcellularLocation>
        <location evidence="9">Cell inner membrane</location>
        <topology evidence="9">Single-pass type II membrane protein</topology>
    </subcellularLocation>
    <subcellularLocation>
        <location evidence="1">Membrane</location>
    </subcellularLocation>
    <text evidence="9">Localizes to the division septum.</text>
</comment>
<dbReference type="GO" id="GO:0005886">
    <property type="term" value="C:plasma membrane"/>
    <property type="evidence" value="ECO:0007669"/>
    <property type="project" value="UniProtKB-SubCell"/>
</dbReference>
<evidence type="ECO:0000313" key="11">
    <source>
        <dbReference type="EMBL" id="KAF0675461.1"/>
    </source>
</evidence>
<sequence>MRSLRRGAQGSAARRDPAPSRLAYRLNRLALTPAVRRLVSTGLPLLGVALAGAVVIGDAGRREAMRDWSDELIETFQNRETFMVSGMQVGGASGPLAREIGALLGIRFPVSSFDLDLGEMQRTIAALDAVEAASLRVRPGGQLQIDVRERHPAIIWRSADGLELLDRRGHRVKTVEGREMRPDLPLMAGEGAGARTAEALELVATGALLSSRMRGLARIGDRRWDVILDRGQRILLPERNPVGALEQVIAMQQAQDLLGRDVVQVDMRMARRPTVRMQTGTAGELRKIKLSELGAD</sequence>
<evidence type="ECO:0000256" key="8">
    <source>
        <dbReference type="ARBA" id="ARBA00023306"/>
    </source>
</evidence>
<evidence type="ECO:0000256" key="9">
    <source>
        <dbReference type="HAMAP-Rule" id="MF_00911"/>
    </source>
</evidence>
<feature type="domain" description="POTRA" evidence="10">
    <location>
        <begin position="82"/>
        <end position="150"/>
    </location>
</feature>
<keyword evidence="6 9" id="KW-1133">Transmembrane helix</keyword>
<dbReference type="HAMAP" id="MF_00911">
    <property type="entry name" value="FtsQ_subfam"/>
    <property type="match status" value="1"/>
</dbReference>
<dbReference type="EMBL" id="APKE01000026">
    <property type="protein sequence ID" value="KAF0675461.1"/>
    <property type="molecule type" value="Genomic_DNA"/>
</dbReference>
<dbReference type="RefSeq" id="WP_159965857.1">
    <property type="nucleotide sequence ID" value="NZ_APKE01000026.1"/>
</dbReference>
<dbReference type="GO" id="GO:0032153">
    <property type="term" value="C:cell division site"/>
    <property type="evidence" value="ECO:0007669"/>
    <property type="project" value="UniProtKB-UniRule"/>
</dbReference>
<keyword evidence="5 9" id="KW-0812">Transmembrane</keyword>
<dbReference type="GO" id="GO:0090529">
    <property type="term" value="P:cell septum assembly"/>
    <property type="evidence" value="ECO:0007669"/>
    <property type="project" value="InterPro"/>
</dbReference>
<evidence type="ECO:0000256" key="3">
    <source>
        <dbReference type="ARBA" id="ARBA00022519"/>
    </source>
</evidence>
<evidence type="ECO:0000256" key="1">
    <source>
        <dbReference type="ARBA" id="ARBA00004370"/>
    </source>
</evidence>
<accession>A0A921NUH1</accession>
<gene>
    <name evidence="9 11" type="primary">ftsQ</name>
    <name evidence="11" type="ORF">PMES_02352</name>
</gene>
<dbReference type="Gene3D" id="3.40.50.11690">
    <property type="entry name" value="Cell division protein FtsQ/DivIB"/>
    <property type="match status" value="1"/>
</dbReference>
<evidence type="ECO:0000256" key="4">
    <source>
        <dbReference type="ARBA" id="ARBA00022618"/>
    </source>
</evidence>
<evidence type="ECO:0000259" key="10">
    <source>
        <dbReference type="PROSITE" id="PS51779"/>
    </source>
</evidence>
<dbReference type="InterPro" id="IPR005548">
    <property type="entry name" value="Cell_div_FtsQ/DivIB_C"/>
</dbReference>
<comment type="function">
    <text evidence="9">Essential cell division protein.</text>
</comment>
<protein>
    <recommendedName>
        <fullName evidence="9">Cell division protein FtsQ</fullName>
    </recommendedName>
</protein>
<evidence type="ECO:0000313" key="12">
    <source>
        <dbReference type="Proteomes" id="UP000698242"/>
    </source>
</evidence>
<keyword evidence="8 9" id="KW-0131">Cell cycle</keyword>
<evidence type="ECO:0000256" key="2">
    <source>
        <dbReference type="ARBA" id="ARBA00022475"/>
    </source>
</evidence>
<dbReference type="PROSITE" id="PS51779">
    <property type="entry name" value="POTRA"/>
    <property type="match status" value="1"/>
</dbReference>
<keyword evidence="2 9" id="KW-1003">Cell membrane</keyword>
<dbReference type="PANTHER" id="PTHR35851:SF1">
    <property type="entry name" value="CELL DIVISION PROTEIN FTSQ"/>
    <property type="match status" value="1"/>
</dbReference>
<evidence type="ECO:0000256" key="6">
    <source>
        <dbReference type="ARBA" id="ARBA00022989"/>
    </source>
</evidence>
<keyword evidence="7 9" id="KW-0472">Membrane</keyword>
<comment type="caution">
    <text evidence="11">The sequence shown here is derived from an EMBL/GenBank/DDBJ whole genome shotgun (WGS) entry which is preliminary data.</text>
</comment>
<dbReference type="InterPro" id="IPR026579">
    <property type="entry name" value="FtsQ"/>
</dbReference>
<keyword evidence="12" id="KW-1185">Reference proteome</keyword>
<dbReference type="Pfam" id="PF03799">
    <property type="entry name" value="FtsQ_DivIB_C"/>
    <property type="match status" value="1"/>
</dbReference>
<dbReference type="OrthoDB" id="9783091at2"/>
<organism evidence="11 12">
    <name type="scientific">Profundibacterium mesophilum KAUST100406-0324</name>
    <dbReference type="NCBI Taxonomy" id="1037889"/>
    <lineage>
        <taxon>Bacteria</taxon>
        <taxon>Pseudomonadati</taxon>
        <taxon>Pseudomonadota</taxon>
        <taxon>Alphaproteobacteria</taxon>
        <taxon>Rhodobacterales</taxon>
        <taxon>Roseobacteraceae</taxon>
        <taxon>Profundibacterium</taxon>
    </lineage>
</organism>
<dbReference type="InterPro" id="IPR034746">
    <property type="entry name" value="POTRA"/>
</dbReference>
<keyword evidence="3 9" id="KW-0997">Cell inner membrane</keyword>
<keyword evidence="4 9" id="KW-0132">Cell division</keyword>
<dbReference type="PANTHER" id="PTHR35851">
    <property type="entry name" value="CELL DIVISION PROTEIN FTSQ"/>
    <property type="match status" value="1"/>
</dbReference>
<dbReference type="AlphaFoldDB" id="A0A921NUH1"/>
<proteinExistence type="inferred from homology"/>
<name>A0A921NUH1_9RHOB</name>
<dbReference type="GO" id="GO:0043093">
    <property type="term" value="P:FtsZ-dependent cytokinesis"/>
    <property type="evidence" value="ECO:0007669"/>
    <property type="project" value="UniProtKB-UniRule"/>
</dbReference>
<feature type="transmembrane region" description="Helical" evidence="9">
    <location>
        <begin position="38"/>
        <end position="56"/>
    </location>
</feature>
<reference evidence="11" key="1">
    <citation type="submission" date="2013-03" db="EMBL/GenBank/DDBJ databases">
        <title>Genome Sequence of the Profundibacterium mesophilum strain KAUST100406-0324T from Red Sea, a novel genus in the family Rhodobacteraceae.</title>
        <authorList>
            <person name="Essack M."/>
            <person name="Alam I."/>
            <person name="Lafi F."/>
            <person name="Alawi W."/>
            <person name="Kamanu F."/>
            <person name="Al-Suwailem A."/>
            <person name="Lee O.O."/>
            <person name="Xu Y."/>
            <person name="Bajic V."/>
            <person name="Qian P.-Y."/>
            <person name="Archer J."/>
        </authorList>
    </citation>
    <scope>NUCLEOTIDE SEQUENCE</scope>
    <source>
        <strain evidence="11">KAUST100406-0324</strain>
    </source>
</reference>
<dbReference type="InterPro" id="IPR045335">
    <property type="entry name" value="FtsQ_C_sf"/>
</dbReference>